<feature type="domain" description="HTH LytTR-type" evidence="1">
    <location>
        <begin position="78"/>
        <end position="169"/>
    </location>
</feature>
<dbReference type="SMART" id="SM00850">
    <property type="entry name" value="LytTR"/>
    <property type="match status" value="1"/>
</dbReference>
<sequence length="175" mass="20834">MQLDIKTVVKKIAFDILILQKERVSVKLKLEKIKNGDEEVIIRYKKMNPTIEEIVNLTSRQKEKLLAKGEKGNTFLWLDDILYCERVDGLVFAYTKNKVYQIFHSLRDLEASYYRLGYVRCSKSMIVNIYKIHYFNSEPYGRIRATMENKEEIIISRKYANRIRTILQERGQDEE</sequence>
<dbReference type="EMBL" id="AHSR01000004">
    <property type="protein sequence ID" value="EMC25507.1"/>
    <property type="molecule type" value="Genomic_DNA"/>
</dbReference>
<evidence type="ECO:0000313" key="2">
    <source>
        <dbReference type="EMBL" id="EMC25507.1"/>
    </source>
</evidence>
<proteinExistence type="predicted"/>
<protein>
    <recommendedName>
        <fullName evidence="1">HTH LytTR-type domain-containing protein</fullName>
    </recommendedName>
</protein>
<dbReference type="Proteomes" id="UP000011676">
    <property type="component" value="Unassembled WGS sequence"/>
</dbReference>
<dbReference type="Pfam" id="PF04397">
    <property type="entry name" value="LytTR"/>
    <property type="match status" value="1"/>
</dbReference>
<dbReference type="PANTHER" id="PTHR37299">
    <property type="entry name" value="TRANSCRIPTIONAL REGULATOR-RELATED"/>
    <property type="match status" value="1"/>
</dbReference>
<dbReference type="InterPro" id="IPR007492">
    <property type="entry name" value="LytTR_DNA-bd_dom"/>
</dbReference>
<dbReference type="RefSeq" id="WP_002283562.1">
    <property type="nucleotide sequence ID" value="NZ_AHSR01000004.1"/>
</dbReference>
<dbReference type="Gene3D" id="2.40.50.1020">
    <property type="entry name" value="LytTr DNA-binding domain"/>
    <property type="match status" value="1"/>
</dbReference>
<organism evidence="2 3">
    <name type="scientific">Streptococcus mutans SM6</name>
    <dbReference type="NCBI Taxonomy" id="857119"/>
    <lineage>
        <taxon>Bacteria</taxon>
        <taxon>Bacillati</taxon>
        <taxon>Bacillota</taxon>
        <taxon>Bacilli</taxon>
        <taxon>Lactobacillales</taxon>
        <taxon>Streptococcaceae</taxon>
        <taxon>Streptococcus</taxon>
    </lineage>
</organism>
<accession>A0A829BTD3</accession>
<dbReference type="PROSITE" id="PS50930">
    <property type="entry name" value="HTH_LYTTR"/>
    <property type="match status" value="1"/>
</dbReference>
<dbReference type="PANTHER" id="PTHR37299:SF4">
    <property type="entry name" value="TRANSCRIPTIONAL REGULATOR"/>
    <property type="match status" value="1"/>
</dbReference>
<evidence type="ECO:0000313" key="3">
    <source>
        <dbReference type="Proteomes" id="UP000011676"/>
    </source>
</evidence>
<dbReference type="GO" id="GO:0000156">
    <property type="term" value="F:phosphorelay response regulator activity"/>
    <property type="evidence" value="ECO:0007669"/>
    <property type="project" value="InterPro"/>
</dbReference>
<dbReference type="AlphaFoldDB" id="A0A829BTD3"/>
<name>A0A829BTD3_STRMG</name>
<reference evidence="2 3" key="1">
    <citation type="journal article" date="2013" name="Mol. Biol. Evol.">
        <title>Evolutionary and population genomics of the cavity causing bacteria Streptococcus mutans.</title>
        <authorList>
            <person name="Cornejo O.E."/>
            <person name="Lefebure T."/>
            <person name="Pavinski Bitar P.D."/>
            <person name="Lang P."/>
            <person name="Richards V.P."/>
            <person name="Eilertson K."/>
            <person name="Do T."/>
            <person name="Beighton D."/>
            <person name="Zeng L."/>
            <person name="Ahn S.J."/>
            <person name="Burne R.A."/>
            <person name="Siepel A."/>
            <person name="Bustamante C.D."/>
            <person name="Stanhope M.J."/>
        </authorList>
    </citation>
    <scope>NUCLEOTIDE SEQUENCE [LARGE SCALE GENOMIC DNA]</scope>
    <source>
        <strain evidence="2 3">SM6</strain>
    </source>
</reference>
<comment type="caution">
    <text evidence="2">The sequence shown here is derived from an EMBL/GenBank/DDBJ whole genome shotgun (WGS) entry which is preliminary data.</text>
</comment>
<gene>
    <name evidence="2" type="ORF">SMU82_00810</name>
</gene>
<dbReference type="GO" id="GO:0003677">
    <property type="term" value="F:DNA binding"/>
    <property type="evidence" value="ECO:0007669"/>
    <property type="project" value="InterPro"/>
</dbReference>
<evidence type="ECO:0000259" key="1">
    <source>
        <dbReference type="PROSITE" id="PS50930"/>
    </source>
</evidence>
<dbReference type="InterPro" id="IPR046947">
    <property type="entry name" value="LytR-like"/>
</dbReference>